<comment type="caution">
    <text evidence="1">The sequence shown here is derived from an EMBL/GenBank/DDBJ whole genome shotgun (WGS) entry which is preliminary data.</text>
</comment>
<evidence type="ECO:0000313" key="1">
    <source>
        <dbReference type="EMBL" id="KKL09031.1"/>
    </source>
</evidence>
<organism evidence="1">
    <name type="scientific">marine sediment metagenome</name>
    <dbReference type="NCBI Taxonomy" id="412755"/>
    <lineage>
        <taxon>unclassified sequences</taxon>
        <taxon>metagenomes</taxon>
        <taxon>ecological metagenomes</taxon>
    </lineage>
</organism>
<gene>
    <name evidence="1" type="ORF">LCGC14_2569920</name>
</gene>
<dbReference type="SUPFAM" id="SSF52949">
    <property type="entry name" value="Macro domain-like"/>
    <property type="match status" value="1"/>
</dbReference>
<proteinExistence type="predicted"/>
<protein>
    <submittedName>
        <fullName evidence="1">Uncharacterized protein</fullName>
    </submittedName>
</protein>
<sequence>MGLQTLIIKDFQAGIGTLGQKKDKVGSARFVKNLDPLEDQDYITLSRATTKVSASTVANLPLWMDDGSPYTTDRYVYDLGGKIYKVNSSDTVSLLRTVSGSTGEGLKVFDDYRNSLGSITYIEVEHNIYVVNMIAQDGIKNKDNLKPIKYWALIKCMQEVLSTIGILKSNELMFDNKSSKYVIHCPKLGSLRSGGNW</sequence>
<dbReference type="InterPro" id="IPR043472">
    <property type="entry name" value="Macro_dom-like"/>
</dbReference>
<name>A0A0F9CTK4_9ZZZZ</name>
<accession>A0A0F9CTK4</accession>
<dbReference type="Gene3D" id="3.40.220.10">
    <property type="entry name" value="Leucine Aminopeptidase, subunit E, domain 1"/>
    <property type="match status" value="1"/>
</dbReference>
<dbReference type="EMBL" id="LAZR01042643">
    <property type="protein sequence ID" value="KKL09031.1"/>
    <property type="molecule type" value="Genomic_DNA"/>
</dbReference>
<reference evidence="1" key="1">
    <citation type="journal article" date="2015" name="Nature">
        <title>Complex archaea that bridge the gap between prokaryotes and eukaryotes.</title>
        <authorList>
            <person name="Spang A."/>
            <person name="Saw J.H."/>
            <person name="Jorgensen S.L."/>
            <person name="Zaremba-Niedzwiedzka K."/>
            <person name="Martijn J."/>
            <person name="Lind A.E."/>
            <person name="van Eijk R."/>
            <person name="Schleper C."/>
            <person name="Guy L."/>
            <person name="Ettema T.J."/>
        </authorList>
    </citation>
    <scope>NUCLEOTIDE SEQUENCE</scope>
</reference>
<dbReference type="AlphaFoldDB" id="A0A0F9CTK4"/>
<feature type="non-terminal residue" evidence="1">
    <location>
        <position position="197"/>
    </location>
</feature>